<dbReference type="PANTHER" id="PTHR32024">
    <property type="entry name" value="TRK SYSTEM POTASSIUM UPTAKE PROTEIN TRKG-RELATED"/>
    <property type="match status" value="1"/>
</dbReference>
<dbReference type="PANTHER" id="PTHR32024:SF2">
    <property type="entry name" value="TRK SYSTEM POTASSIUM UPTAKE PROTEIN TRKG-RELATED"/>
    <property type="match status" value="1"/>
</dbReference>
<dbReference type="OMA" id="LQWMGGM"/>
<feature type="transmembrane region" description="Helical" evidence="13">
    <location>
        <begin position="185"/>
        <end position="203"/>
    </location>
</feature>
<keyword evidence="5" id="KW-0997">Cell inner membrane</keyword>
<feature type="transmembrane region" description="Helical" evidence="13">
    <location>
        <begin position="457"/>
        <end position="482"/>
    </location>
</feature>
<dbReference type="GO" id="GO:0046872">
    <property type="term" value="F:metal ion binding"/>
    <property type="evidence" value="ECO:0007669"/>
    <property type="project" value="UniProtKB-KW"/>
</dbReference>
<protein>
    <submittedName>
        <fullName evidence="14">Trk system potassium uptake protein trkG</fullName>
    </submittedName>
    <submittedName>
        <fullName evidence="16">TrkH family potassium uptake protein</fullName>
    </submittedName>
</protein>
<evidence type="ECO:0000256" key="7">
    <source>
        <dbReference type="ARBA" id="ARBA00022692"/>
    </source>
</evidence>
<evidence type="ECO:0000313" key="15">
    <source>
        <dbReference type="EMBL" id="MDB9004782.1"/>
    </source>
</evidence>
<feature type="binding site" evidence="12">
    <location>
        <position position="317"/>
    </location>
    <ligand>
        <name>K(+)</name>
        <dbReference type="ChEBI" id="CHEBI:29103"/>
    </ligand>
</feature>
<comment type="caution">
    <text evidence="16">The sequence shown here is derived from an EMBL/GenBank/DDBJ whole genome shotgun (WGS) entry which is preliminary data.</text>
</comment>
<accession>A0A174BXY7</accession>
<reference evidence="15" key="4">
    <citation type="submission" date="2023-01" db="EMBL/GenBank/DDBJ databases">
        <title>Human gut microbiome strain richness.</title>
        <authorList>
            <person name="Chen-Liaw A."/>
        </authorList>
    </citation>
    <scope>NUCLEOTIDE SEQUENCE</scope>
    <source>
        <strain evidence="15">RTP21484st1_E5_RTP21484_190118</strain>
    </source>
</reference>
<reference evidence="18 20" key="2">
    <citation type="submission" date="2018-08" db="EMBL/GenBank/DDBJ databases">
        <title>A genome reference for cultivated species of the human gut microbiota.</title>
        <authorList>
            <person name="Zou Y."/>
            <person name="Xue W."/>
            <person name="Luo G."/>
        </authorList>
    </citation>
    <scope>NUCLEOTIDE SEQUENCE [LARGE SCALE GENOMIC DNA]</scope>
    <source>
        <strain evidence="18 20">AM30-4</strain>
    </source>
</reference>
<comment type="similarity">
    <text evidence="2">Belongs to the TrkH potassium transport family.</text>
</comment>
<sequence length="484" mass="53633">MLNVRFIVKMLGVMFILETFFMLAATVVAFLYRGSDVYPLLISSGILFGTGFLFYSMGFKANEHSAGRREGMLIVTLTWILFSLFGMLPFYIGGYIDNVTDAFFETMSGFTTTGSTILTNIEALPKGILFWRSLTQWQGGIGMVVFTVALMPIFGGGASQMFDAETPGITHERFRPRITQVAKRLWGVYVFLTLFLVGLLWAGPMNLYDAVNHAFTAISTGGYSTKNASIAYWNSSYIEYVITIFMFIGATNMTLVYFCFNGNVKKLIKDEEFRWFFFFVLGAIIVVMVWILYLGFASDVENAFRKAAFQVVTLVSTCGFATDDYIPWGPFFWFIALILMFICGCAGSTCGGLKMGRFVILTKNLSNEFKKQTHPHAVIPVRMNGHVVSGDIVHRVLAFVFAYITLIVVSCLALSLDGMGFSEAIGAAVSAISNVGPGLGTLGPVSNFADVPTVSKWFLSFLMLTGRLEIFTVLTILVPGFWKQ</sequence>
<dbReference type="InterPro" id="IPR004772">
    <property type="entry name" value="TrkH"/>
</dbReference>
<keyword evidence="6" id="KW-0633">Potassium transport</keyword>
<evidence type="ECO:0000313" key="19">
    <source>
        <dbReference type="Proteomes" id="UP000095455"/>
    </source>
</evidence>
<dbReference type="Proteomes" id="UP000461276">
    <property type="component" value="Unassembled WGS sequence"/>
</dbReference>
<evidence type="ECO:0000313" key="20">
    <source>
        <dbReference type="Proteomes" id="UP000284660"/>
    </source>
</evidence>
<feature type="transmembrane region" description="Helical" evidence="13">
    <location>
        <begin position="331"/>
        <end position="353"/>
    </location>
</feature>
<dbReference type="PIRSF" id="PIRSF006247">
    <property type="entry name" value="TrkH"/>
    <property type="match status" value="1"/>
</dbReference>
<evidence type="ECO:0000256" key="11">
    <source>
        <dbReference type="ARBA" id="ARBA00023136"/>
    </source>
</evidence>
<dbReference type="EMBL" id="JAQMPJ010000004">
    <property type="protein sequence ID" value="MDB9004782.1"/>
    <property type="molecule type" value="Genomic_DNA"/>
</dbReference>
<keyword evidence="7 13" id="KW-0812">Transmembrane</keyword>
<dbReference type="RefSeq" id="WP_008780644.1">
    <property type="nucleotide sequence ID" value="NZ_CABMKT010000001.1"/>
</dbReference>
<feature type="transmembrane region" description="Helical" evidence="13">
    <location>
        <begin position="38"/>
        <end position="59"/>
    </location>
</feature>
<dbReference type="EMBL" id="QSJN01000005">
    <property type="protein sequence ID" value="RHD75085.1"/>
    <property type="molecule type" value="Genomic_DNA"/>
</dbReference>
<proteinExistence type="inferred from homology"/>
<dbReference type="GO" id="GO:0005886">
    <property type="term" value="C:plasma membrane"/>
    <property type="evidence" value="ECO:0007669"/>
    <property type="project" value="UniProtKB-SubCell"/>
</dbReference>
<evidence type="ECO:0000256" key="12">
    <source>
        <dbReference type="PIRSR" id="PIRSR006247-1"/>
    </source>
</evidence>
<evidence type="ECO:0000313" key="18">
    <source>
        <dbReference type="EMBL" id="RHD75085.1"/>
    </source>
</evidence>
<feature type="transmembrane region" description="Helical" evidence="13">
    <location>
        <begin position="141"/>
        <end position="164"/>
    </location>
</feature>
<dbReference type="InterPro" id="IPR003445">
    <property type="entry name" value="Cat_transpt"/>
</dbReference>
<feature type="transmembrane region" description="Helical" evidence="13">
    <location>
        <begin position="71"/>
        <end position="92"/>
    </location>
</feature>
<evidence type="ECO:0000313" key="21">
    <source>
        <dbReference type="Proteomes" id="UP000432516"/>
    </source>
</evidence>
<organism evidence="16 22">
    <name type="scientific">Parabacteroides distasonis</name>
    <dbReference type="NCBI Taxonomy" id="823"/>
    <lineage>
        <taxon>Bacteria</taxon>
        <taxon>Pseudomonadati</taxon>
        <taxon>Bacteroidota</taxon>
        <taxon>Bacteroidia</taxon>
        <taxon>Bacteroidales</taxon>
        <taxon>Tannerellaceae</taxon>
        <taxon>Parabacteroides</taxon>
    </lineage>
</organism>
<evidence type="ECO:0000256" key="8">
    <source>
        <dbReference type="ARBA" id="ARBA00022958"/>
    </source>
</evidence>
<dbReference type="Proteomes" id="UP001210126">
    <property type="component" value="Unassembled WGS sequence"/>
</dbReference>
<name>A0A174BXY7_PARDI</name>
<feature type="transmembrane region" description="Helical" evidence="13">
    <location>
        <begin position="272"/>
        <end position="296"/>
    </location>
</feature>
<feature type="binding site" evidence="12">
    <location>
        <position position="221"/>
    </location>
    <ligand>
        <name>K(+)</name>
        <dbReference type="ChEBI" id="CHEBI:29103"/>
    </ligand>
</feature>
<evidence type="ECO:0000313" key="22">
    <source>
        <dbReference type="Proteomes" id="UP000461276"/>
    </source>
</evidence>
<comment type="subcellular location">
    <subcellularLocation>
        <location evidence="1">Cell inner membrane</location>
        <topology evidence="1">Multi-pass membrane protein</topology>
    </subcellularLocation>
</comment>
<evidence type="ECO:0000256" key="9">
    <source>
        <dbReference type="ARBA" id="ARBA00022989"/>
    </source>
</evidence>
<dbReference type="GO" id="GO:0015379">
    <property type="term" value="F:potassium:chloride symporter activity"/>
    <property type="evidence" value="ECO:0007669"/>
    <property type="project" value="InterPro"/>
</dbReference>
<keyword evidence="4" id="KW-1003">Cell membrane</keyword>
<evidence type="ECO:0000256" key="6">
    <source>
        <dbReference type="ARBA" id="ARBA00022538"/>
    </source>
</evidence>
<keyword evidence="10" id="KW-0406">Ion transport</keyword>
<keyword evidence="11 13" id="KW-0472">Membrane</keyword>
<feature type="transmembrane region" description="Helical" evidence="13">
    <location>
        <begin position="12"/>
        <end position="32"/>
    </location>
</feature>
<evidence type="ECO:0000256" key="1">
    <source>
        <dbReference type="ARBA" id="ARBA00004429"/>
    </source>
</evidence>
<dbReference type="Proteomes" id="UP000284660">
    <property type="component" value="Unassembled WGS sequence"/>
</dbReference>
<dbReference type="EMBL" id="WKMY01000003">
    <property type="protein sequence ID" value="MRY92848.1"/>
    <property type="molecule type" value="Genomic_DNA"/>
</dbReference>
<evidence type="ECO:0000256" key="10">
    <source>
        <dbReference type="ARBA" id="ARBA00023065"/>
    </source>
</evidence>
<feature type="transmembrane region" description="Helical" evidence="13">
    <location>
        <begin position="392"/>
        <end position="416"/>
    </location>
</feature>
<evidence type="ECO:0000256" key="4">
    <source>
        <dbReference type="ARBA" id="ARBA00022475"/>
    </source>
</evidence>
<dbReference type="Pfam" id="PF02386">
    <property type="entry name" value="TrkH"/>
    <property type="match status" value="1"/>
</dbReference>
<dbReference type="AlphaFoldDB" id="A0A174BXY7"/>
<dbReference type="Proteomes" id="UP000432516">
    <property type="component" value="Unassembled WGS sequence"/>
</dbReference>
<evidence type="ECO:0000313" key="17">
    <source>
        <dbReference type="EMBL" id="MRZ54643.1"/>
    </source>
</evidence>
<keyword evidence="9 13" id="KW-1133">Transmembrane helix</keyword>
<evidence type="ECO:0000256" key="2">
    <source>
        <dbReference type="ARBA" id="ARBA00009137"/>
    </source>
</evidence>
<keyword evidence="3" id="KW-0813">Transport</keyword>
<evidence type="ECO:0000313" key="14">
    <source>
        <dbReference type="EMBL" id="CUO04505.1"/>
    </source>
</evidence>
<keyword evidence="12" id="KW-0479">Metal-binding</keyword>
<gene>
    <name evidence="14" type="primary">trkG</name>
    <name evidence="18" type="ORF">DW782_10490</name>
    <name evidence="14" type="ORF">ERS852380_01481</name>
    <name evidence="16" type="ORF">GKD67_06340</name>
    <name evidence="17" type="ORF">GKD68_07735</name>
    <name evidence="15" type="ORF">PN599_07195</name>
</gene>
<evidence type="ECO:0000313" key="16">
    <source>
        <dbReference type="EMBL" id="MRY92848.1"/>
    </source>
</evidence>
<reference evidence="21 22" key="3">
    <citation type="journal article" date="2019" name="Nat. Med.">
        <title>A library of human gut bacterial isolates paired with longitudinal multiomics data enables mechanistic microbiome research.</title>
        <authorList>
            <person name="Poyet M."/>
            <person name="Groussin M."/>
            <person name="Gibbons S.M."/>
            <person name="Avila-Pacheco J."/>
            <person name="Jiang X."/>
            <person name="Kearney S.M."/>
            <person name="Perrotta A.R."/>
            <person name="Berdy B."/>
            <person name="Zhao S."/>
            <person name="Lieberman T.D."/>
            <person name="Swanson P.K."/>
            <person name="Smith M."/>
            <person name="Roesemann S."/>
            <person name="Alexander J.E."/>
            <person name="Rich S.A."/>
            <person name="Livny J."/>
            <person name="Vlamakis H."/>
            <person name="Clish C."/>
            <person name="Bullock K."/>
            <person name="Deik A."/>
            <person name="Scott J."/>
            <person name="Pierce K.A."/>
            <person name="Xavier R.J."/>
            <person name="Alm E.J."/>
        </authorList>
    </citation>
    <scope>NUCLEOTIDE SEQUENCE [LARGE SCALE GENOMIC DNA]</scope>
    <source>
        <strain evidence="17 21">BIOML-A2</strain>
        <strain evidence="16 22">BIOML-A9</strain>
    </source>
</reference>
<evidence type="ECO:0000256" key="13">
    <source>
        <dbReference type="SAM" id="Phobius"/>
    </source>
</evidence>
<keyword evidence="8 12" id="KW-0630">Potassium</keyword>
<feature type="transmembrane region" description="Helical" evidence="13">
    <location>
        <begin position="237"/>
        <end position="260"/>
    </location>
</feature>
<evidence type="ECO:0000256" key="5">
    <source>
        <dbReference type="ARBA" id="ARBA00022519"/>
    </source>
</evidence>
<feature type="binding site" evidence="12">
    <location>
        <position position="113"/>
    </location>
    <ligand>
        <name>K(+)</name>
        <dbReference type="ChEBI" id="CHEBI:29103"/>
    </ligand>
</feature>
<feature type="binding site" evidence="12">
    <location>
        <position position="435"/>
    </location>
    <ligand>
        <name>K(+)</name>
        <dbReference type="ChEBI" id="CHEBI:29103"/>
    </ligand>
</feature>
<dbReference type="EMBL" id="WKNE01000004">
    <property type="protein sequence ID" value="MRZ54643.1"/>
    <property type="molecule type" value="Genomic_DNA"/>
</dbReference>
<dbReference type="Proteomes" id="UP000095455">
    <property type="component" value="Unassembled WGS sequence"/>
</dbReference>
<feature type="binding site" evidence="12">
    <location>
        <position position="434"/>
    </location>
    <ligand>
        <name>K(+)</name>
        <dbReference type="ChEBI" id="CHEBI:29103"/>
    </ligand>
</feature>
<dbReference type="EMBL" id="CYYK01000004">
    <property type="protein sequence ID" value="CUO04505.1"/>
    <property type="molecule type" value="Genomic_DNA"/>
</dbReference>
<reference evidence="14 19" key="1">
    <citation type="submission" date="2015-09" db="EMBL/GenBank/DDBJ databases">
        <authorList>
            <consortium name="Pathogen Informatics"/>
        </authorList>
    </citation>
    <scope>NUCLEOTIDE SEQUENCE [LARGE SCALE GENOMIC DNA]</scope>
    <source>
        <strain evidence="14 19">2789STDY5608822</strain>
    </source>
</reference>
<feature type="binding site" evidence="12">
    <location>
        <position position="112"/>
    </location>
    <ligand>
        <name>K(+)</name>
        <dbReference type="ChEBI" id="CHEBI:29103"/>
    </ligand>
</feature>
<evidence type="ECO:0000256" key="3">
    <source>
        <dbReference type="ARBA" id="ARBA00022448"/>
    </source>
</evidence>